<feature type="transmembrane region" description="Helical" evidence="6">
    <location>
        <begin position="21"/>
        <end position="43"/>
    </location>
</feature>
<evidence type="ECO:0000256" key="5">
    <source>
        <dbReference type="ARBA" id="ARBA00023136"/>
    </source>
</evidence>
<evidence type="ECO:0000256" key="1">
    <source>
        <dbReference type="ARBA" id="ARBA00004141"/>
    </source>
</evidence>
<dbReference type="PANTHER" id="PTHR38459">
    <property type="entry name" value="PROPHAGE BACTOPRENOL-LINKED GLUCOSE TRANSLOCASE HOMOLOG"/>
    <property type="match status" value="1"/>
</dbReference>
<feature type="domain" description="GtrA/DPMS transmembrane" evidence="7">
    <location>
        <begin position="23"/>
        <end position="137"/>
    </location>
</feature>
<dbReference type="PANTHER" id="PTHR38459:SF1">
    <property type="entry name" value="PROPHAGE BACTOPRENOL-LINKED GLUCOSE TRANSLOCASE HOMOLOG"/>
    <property type="match status" value="1"/>
</dbReference>
<evidence type="ECO:0000313" key="9">
    <source>
        <dbReference type="Proteomes" id="UP001432180"/>
    </source>
</evidence>
<proteinExistence type="inferred from homology"/>
<keyword evidence="5 6" id="KW-0472">Membrane</keyword>
<reference evidence="8 9" key="1">
    <citation type="journal article" date="2023" name="Microorganisms">
        <title>Thiorhodovibrio frisius and Trv. litoralis spp. nov., Two Novel Members from a Clade of Fastidious Purple Sulfur Bacteria That Exhibit Unique Red-Shifted Light-Harvesting Capabilities.</title>
        <authorList>
            <person name="Methner A."/>
            <person name="Kuzyk S.B."/>
            <person name="Petersen J."/>
            <person name="Bauer S."/>
            <person name="Brinkmann H."/>
            <person name="Sichau K."/>
            <person name="Wanner G."/>
            <person name="Wolf J."/>
            <person name="Neumann-Schaal M."/>
            <person name="Henke P."/>
            <person name="Tank M."/>
            <person name="Sproer C."/>
            <person name="Bunk B."/>
            <person name="Overmann J."/>
        </authorList>
    </citation>
    <scope>NUCLEOTIDE SEQUENCE [LARGE SCALE GENOMIC DNA]</scope>
    <source>
        <strain evidence="8 9">DSM 6702</strain>
    </source>
</reference>
<dbReference type="InterPro" id="IPR051401">
    <property type="entry name" value="GtrA_CellWall_Glycosyl"/>
</dbReference>
<comment type="similarity">
    <text evidence="2">Belongs to the GtrA family.</text>
</comment>
<evidence type="ECO:0000256" key="4">
    <source>
        <dbReference type="ARBA" id="ARBA00022989"/>
    </source>
</evidence>
<accession>A0ABZ0S362</accession>
<name>A0ABZ0S362_9GAMM</name>
<dbReference type="Proteomes" id="UP001432180">
    <property type="component" value="Chromosome"/>
</dbReference>
<dbReference type="Pfam" id="PF04138">
    <property type="entry name" value="GtrA_DPMS_TM"/>
    <property type="match status" value="1"/>
</dbReference>
<evidence type="ECO:0000256" key="2">
    <source>
        <dbReference type="ARBA" id="ARBA00009399"/>
    </source>
</evidence>
<evidence type="ECO:0000313" key="8">
    <source>
        <dbReference type="EMBL" id="WPL15605.1"/>
    </source>
</evidence>
<keyword evidence="4 6" id="KW-1133">Transmembrane helix</keyword>
<keyword evidence="9" id="KW-1185">Reference proteome</keyword>
<evidence type="ECO:0000259" key="7">
    <source>
        <dbReference type="Pfam" id="PF04138"/>
    </source>
</evidence>
<evidence type="ECO:0000256" key="3">
    <source>
        <dbReference type="ARBA" id="ARBA00022692"/>
    </source>
</evidence>
<dbReference type="EMBL" id="CP121472">
    <property type="protein sequence ID" value="WPL15605.1"/>
    <property type="molecule type" value="Genomic_DNA"/>
</dbReference>
<evidence type="ECO:0000256" key="6">
    <source>
        <dbReference type="SAM" id="Phobius"/>
    </source>
</evidence>
<feature type="transmembrane region" description="Helical" evidence="6">
    <location>
        <begin position="112"/>
        <end position="131"/>
    </location>
</feature>
<sequence>MSRVIPMSNTQGQLLRELATAVRFGLVGLVATATHLVSVYLLVSSLQLPPQLANLLAFVLAFGVSLVGHQHWTFAARADPRQARRRFFLVAVAAYAANSLLLGVLLRMADVAPALSAVLAASCVPLFSYLASRLWAFVPAR</sequence>
<feature type="transmembrane region" description="Helical" evidence="6">
    <location>
        <begin position="55"/>
        <end position="75"/>
    </location>
</feature>
<keyword evidence="3 6" id="KW-0812">Transmembrane</keyword>
<dbReference type="InterPro" id="IPR007267">
    <property type="entry name" value="GtrA_DPMS_TM"/>
</dbReference>
<organism evidence="8 9">
    <name type="scientific">Thiorhodovibrio winogradskyi</name>
    <dbReference type="NCBI Taxonomy" id="77007"/>
    <lineage>
        <taxon>Bacteria</taxon>
        <taxon>Pseudomonadati</taxon>
        <taxon>Pseudomonadota</taxon>
        <taxon>Gammaproteobacteria</taxon>
        <taxon>Chromatiales</taxon>
        <taxon>Chromatiaceae</taxon>
        <taxon>Thiorhodovibrio</taxon>
    </lineage>
</organism>
<comment type="subcellular location">
    <subcellularLocation>
        <location evidence="1">Membrane</location>
        <topology evidence="1">Multi-pass membrane protein</topology>
    </subcellularLocation>
</comment>
<gene>
    <name evidence="8" type="ORF">Thiowin_00507</name>
</gene>
<feature type="transmembrane region" description="Helical" evidence="6">
    <location>
        <begin position="87"/>
        <end position="106"/>
    </location>
</feature>
<protein>
    <submittedName>
        <fullName evidence="8">GtrA-like protein</fullName>
    </submittedName>
</protein>